<dbReference type="SUPFAM" id="SSF53474">
    <property type="entry name" value="alpha/beta-Hydrolases"/>
    <property type="match status" value="1"/>
</dbReference>
<organism evidence="6">
    <name type="scientific">Pseudomonas sp. 19-rlim</name>
    <dbReference type="NCBI Taxonomy" id="1084570"/>
    <lineage>
        <taxon>Bacteria</taxon>
        <taxon>Pseudomonadati</taxon>
        <taxon>Pseudomonadota</taxon>
        <taxon>Gammaproteobacteria</taxon>
        <taxon>Pseudomonadales</taxon>
        <taxon>Pseudomonadaceae</taxon>
        <taxon>Pseudomonas</taxon>
    </lineage>
</organism>
<dbReference type="InterPro" id="IPR029058">
    <property type="entry name" value="AB_hydrolase_fold"/>
</dbReference>
<protein>
    <submittedName>
        <fullName evidence="6">Epoxide hydrolase</fullName>
    </submittedName>
</protein>
<dbReference type="InterPro" id="IPR010497">
    <property type="entry name" value="Epoxide_hydro_N"/>
</dbReference>
<evidence type="ECO:0000259" key="5">
    <source>
        <dbReference type="Pfam" id="PF06441"/>
    </source>
</evidence>
<dbReference type="EMBL" id="JN379032">
    <property type="protein sequence ID" value="AEO27392.1"/>
    <property type="molecule type" value="Genomic_DNA"/>
</dbReference>
<feature type="active site" description="Proton donor" evidence="4">
    <location>
        <position position="305"/>
    </location>
</feature>
<dbReference type="AlphaFoldDB" id="G3LGZ8"/>
<comment type="similarity">
    <text evidence="1">Belongs to the peptidase S33 family.</text>
</comment>
<evidence type="ECO:0000256" key="1">
    <source>
        <dbReference type="ARBA" id="ARBA00010088"/>
    </source>
</evidence>
<feature type="domain" description="Epoxide hydrolase N-terminal" evidence="5">
    <location>
        <begin position="6"/>
        <end position="110"/>
    </location>
</feature>
<evidence type="ECO:0000256" key="4">
    <source>
        <dbReference type="PIRSR" id="PIRSR001112-1"/>
    </source>
</evidence>
<keyword evidence="2" id="KW-0058">Aromatic hydrocarbons catabolism</keyword>
<dbReference type="GO" id="GO:0097176">
    <property type="term" value="P:epoxide metabolic process"/>
    <property type="evidence" value="ECO:0007669"/>
    <property type="project" value="TreeGrafter"/>
</dbReference>
<feature type="active site" description="Nucleophile" evidence="4">
    <location>
        <position position="179"/>
    </location>
</feature>
<dbReference type="GO" id="GO:0004301">
    <property type="term" value="F:epoxide hydrolase activity"/>
    <property type="evidence" value="ECO:0007669"/>
    <property type="project" value="TreeGrafter"/>
</dbReference>
<dbReference type="InterPro" id="IPR016292">
    <property type="entry name" value="Epoxide_hydrolase"/>
</dbReference>
<sequence length="379" mass="42643">MSTGVEAFTLSVPEHALEDLRRRLDLVRWPEQELVADWSQGAPLRSVRALVEYWRNDYDWRRCESALNTWPQFTTCIDGVDIHFLHVRSRHPDAIPLILSHGWPGSIIEFLKVIGPLTDPVTHGGDAADAFHLVIPSLPGFGFSGKPEATGWTVERIARAWDVLMTRLGYTRYLAQGGDWGAVITTELGVLRPDGLAGIHLNLPLVLPRVLPETPSQEEAAMLEAVAAYQRWDAGYSTQQMTRPQTLGYGLADSPVGQAAWIYEKYAVWSDCDGEPESVFSLDEMLDNIMLYWLPNTAASSARLYWESFASAFHARQLDVPTGCSIFPKDIYAAPRSWAEQCMSQLVYWNELERGGHFAAFERPGLFVDEIRACFRSLR</sequence>
<accession>G3LGZ8</accession>
<dbReference type="PANTHER" id="PTHR21661:SF35">
    <property type="entry name" value="EPOXIDE HYDROLASE"/>
    <property type="match status" value="1"/>
</dbReference>
<dbReference type="InterPro" id="IPR000639">
    <property type="entry name" value="Epox_hydrolase-like"/>
</dbReference>
<dbReference type="PIRSF" id="PIRSF001112">
    <property type="entry name" value="Epoxide_hydrolase"/>
    <property type="match status" value="1"/>
</dbReference>
<evidence type="ECO:0000256" key="3">
    <source>
        <dbReference type="ARBA" id="ARBA00022801"/>
    </source>
</evidence>
<dbReference type="Pfam" id="PF06441">
    <property type="entry name" value="EHN"/>
    <property type="match status" value="1"/>
</dbReference>
<dbReference type="PRINTS" id="PR00412">
    <property type="entry name" value="EPOXHYDRLASE"/>
</dbReference>
<keyword evidence="3 6" id="KW-0378">Hydrolase</keyword>
<evidence type="ECO:0000313" key="6">
    <source>
        <dbReference type="EMBL" id="AEO27392.1"/>
    </source>
</evidence>
<proteinExistence type="inferred from homology"/>
<evidence type="ECO:0000256" key="2">
    <source>
        <dbReference type="ARBA" id="ARBA00022797"/>
    </source>
</evidence>
<dbReference type="PANTHER" id="PTHR21661">
    <property type="entry name" value="EPOXIDE HYDROLASE 1-RELATED"/>
    <property type="match status" value="1"/>
</dbReference>
<reference evidence="6" key="1">
    <citation type="submission" date="2011-07" db="EMBL/GenBank/DDBJ databases">
        <title>Biodegradation of r-limonene and other terpenes by Pseudomonas sp. strain 19-rlim.</title>
        <authorList>
            <person name="Eaton R.W."/>
        </authorList>
    </citation>
    <scope>NUCLEOTIDE SEQUENCE</scope>
    <source>
        <strain evidence="6">19-rlim</strain>
    </source>
</reference>
<name>G3LGZ8_9PSED</name>
<feature type="active site" description="Proton acceptor" evidence="4">
    <location>
        <position position="357"/>
    </location>
</feature>
<dbReference type="Gene3D" id="3.40.50.1820">
    <property type="entry name" value="alpha/beta hydrolase"/>
    <property type="match status" value="1"/>
</dbReference>